<dbReference type="PANTHER" id="PTHR11575:SF24">
    <property type="entry name" value="5'-NUCLEOTIDASE"/>
    <property type="match status" value="1"/>
</dbReference>
<reference evidence="7" key="1">
    <citation type="submission" date="2016-10" db="EMBL/GenBank/DDBJ databases">
        <authorList>
            <person name="Varghese N."/>
            <person name="Submissions S."/>
        </authorList>
    </citation>
    <scope>NUCLEOTIDE SEQUENCE [LARGE SCALE GENOMIC DNA]</scope>
    <source>
        <strain evidence="7">NRRL B-51270</strain>
    </source>
</reference>
<keyword evidence="3" id="KW-0378">Hydrolase</keyword>
<dbReference type="PROSITE" id="PS00786">
    <property type="entry name" value="5_NUCLEOTIDASE_2"/>
    <property type="match status" value="1"/>
</dbReference>
<evidence type="ECO:0000256" key="3">
    <source>
        <dbReference type="RuleBase" id="RU362119"/>
    </source>
</evidence>
<dbReference type="GO" id="GO:0008768">
    <property type="term" value="F:UDP-sugar diphosphatase activity"/>
    <property type="evidence" value="ECO:0007669"/>
    <property type="project" value="TreeGrafter"/>
</dbReference>
<keyword evidence="2" id="KW-0732">Signal</keyword>
<dbReference type="InterPro" id="IPR004843">
    <property type="entry name" value="Calcineurin-like_PHP"/>
</dbReference>
<sequence length="625" mass="65899">MSNTWKGLAGLAMCVSLAACNSDSDNDDVTPAPPAEPQQALLLNIAHVNDSHSQLEPFSGFEVQLAGEATQLELGGYSRVTAAFAELEQSLPNLLKLHAGDAITGTLYYTFYKGEADADMMNTVCFDAFALGNHEFDDSDAGLKTFLDYLSAGSCDTPVLAANVKPQVGTPLAPAAVDDYIKPYVVKEIEGVQVGIVGLDIAGKTTNSSRPLDTTVFEDEVAAAQAAIDTLQGEGIEHIVLLTHQGYENDQAMAAQLTGVDVIVGGDSHSLLGDFTELGLSSSGAYPTQARNADGELVCIGQAWEYSKAIGVMNVQFDTAGMVESCAGQASLLIGDTFQQSVDGSFVAVSEARRAELLSAAEAIDGLWVIQPDQEAEAILSGYKGEIDERKQEVIGQANESFCLVRVPGESTNRSAGVAGCESANTLARGSDAAQLVAEAFLDASLRADFSLQNAGGVRIPLAAGDITFDTASTMLPFTNVLVELDITGAEVVAALEDAVANHLEEGGSTGSQPYAAGLRWDLDMSAARGSRFSNVEVRSDAGLWEPIDLSVTYVLVTNDFIGEGRDGYTTLGEVTEDGRSTNTYLLYTQSLVDYLQRQGNVSRPARSEYSHQSVTTAGGVLLTD</sequence>
<evidence type="ECO:0000256" key="1">
    <source>
        <dbReference type="ARBA" id="ARBA00006654"/>
    </source>
</evidence>
<dbReference type="GO" id="GO:0008253">
    <property type="term" value="F:5'-nucleotidase activity"/>
    <property type="evidence" value="ECO:0007669"/>
    <property type="project" value="TreeGrafter"/>
</dbReference>
<dbReference type="PANTHER" id="PTHR11575">
    <property type="entry name" value="5'-NUCLEOTIDASE-RELATED"/>
    <property type="match status" value="1"/>
</dbReference>
<dbReference type="AlphaFoldDB" id="A0A1H1QIX3"/>
<comment type="similarity">
    <text evidence="1 3">Belongs to the 5'-nucleotidase family.</text>
</comment>
<feature type="domain" description="Calcineurin-like phosphoesterase" evidence="4">
    <location>
        <begin position="44"/>
        <end position="270"/>
    </location>
</feature>
<dbReference type="EMBL" id="LT629736">
    <property type="protein sequence ID" value="SDS23375.1"/>
    <property type="molecule type" value="Genomic_DNA"/>
</dbReference>
<dbReference type="GO" id="GO:0046872">
    <property type="term" value="F:metal ion binding"/>
    <property type="evidence" value="ECO:0007669"/>
    <property type="project" value="InterPro"/>
</dbReference>
<gene>
    <name evidence="6" type="ORF">SAMN05216421_1147</name>
</gene>
<dbReference type="Pfam" id="PF02872">
    <property type="entry name" value="5_nucleotid_C"/>
    <property type="match status" value="1"/>
</dbReference>
<evidence type="ECO:0000313" key="7">
    <source>
        <dbReference type="Proteomes" id="UP000243207"/>
    </source>
</evidence>
<accession>A0A1H1QIX3</accession>
<dbReference type="InterPro" id="IPR008334">
    <property type="entry name" value="5'-Nucleotdase_C"/>
</dbReference>
<dbReference type="InterPro" id="IPR006146">
    <property type="entry name" value="5'-Nucleotdase_CS"/>
</dbReference>
<keyword evidence="3" id="KW-0547">Nucleotide-binding</keyword>
<dbReference type="Pfam" id="PF00149">
    <property type="entry name" value="Metallophos"/>
    <property type="match status" value="1"/>
</dbReference>
<evidence type="ECO:0000256" key="2">
    <source>
        <dbReference type="ARBA" id="ARBA00022729"/>
    </source>
</evidence>
<keyword evidence="7" id="KW-1185">Reference proteome</keyword>
<dbReference type="STRING" id="487184.SAMN05216421_1147"/>
<feature type="domain" description="5'-Nucleotidase C-terminal" evidence="5">
    <location>
        <begin position="423"/>
        <end position="573"/>
    </location>
</feature>
<dbReference type="PROSITE" id="PS51257">
    <property type="entry name" value="PROKAR_LIPOPROTEIN"/>
    <property type="match status" value="1"/>
</dbReference>
<evidence type="ECO:0000259" key="5">
    <source>
        <dbReference type="Pfam" id="PF02872"/>
    </source>
</evidence>
<dbReference type="Gene3D" id="3.90.780.10">
    <property type="entry name" value="5'-Nucleotidase, C-terminal domain"/>
    <property type="match status" value="1"/>
</dbReference>
<protein>
    <submittedName>
        <fullName evidence="6">5'-nucleotidase</fullName>
    </submittedName>
</protein>
<name>A0A1H1QIX3_9GAMM</name>
<organism evidence="6 7">
    <name type="scientific">Halopseudomonas xinjiangensis</name>
    <dbReference type="NCBI Taxonomy" id="487184"/>
    <lineage>
        <taxon>Bacteria</taxon>
        <taxon>Pseudomonadati</taxon>
        <taxon>Pseudomonadota</taxon>
        <taxon>Gammaproteobacteria</taxon>
        <taxon>Pseudomonadales</taxon>
        <taxon>Pseudomonadaceae</taxon>
        <taxon>Halopseudomonas</taxon>
    </lineage>
</organism>
<dbReference type="InterPro" id="IPR006179">
    <property type="entry name" value="5_nucleotidase/apyrase"/>
</dbReference>
<dbReference type="InterPro" id="IPR029052">
    <property type="entry name" value="Metallo-depent_PP-like"/>
</dbReference>
<dbReference type="InterPro" id="IPR036907">
    <property type="entry name" value="5'-Nucleotdase_C_sf"/>
</dbReference>
<dbReference type="SUPFAM" id="SSF56300">
    <property type="entry name" value="Metallo-dependent phosphatases"/>
    <property type="match status" value="1"/>
</dbReference>
<evidence type="ECO:0000259" key="4">
    <source>
        <dbReference type="Pfam" id="PF00149"/>
    </source>
</evidence>
<dbReference type="Proteomes" id="UP000243207">
    <property type="component" value="Chromosome I"/>
</dbReference>
<dbReference type="Gene3D" id="3.60.21.10">
    <property type="match status" value="1"/>
</dbReference>
<dbReference type="GO" id="GO:0030288">
    <property type="term" value="C:outer membrane-bounded periplasmic space"/>
    <property type="evidence" value="ECO:0007669"/>
    <property type="project" value="TreeGrafter"/>
</dbReference>
<evidence type="ECO:0000313" key="6">
    <source>
        <dbReference type="EMBL" id="SDS23375.1"/>
    </source>
</evidence>
<dbReference type="PRINTS" id="PR01607">
    <property type="entry name" value="APYRASEFAMLY"/>
</dbReference>
<dbReference type="SUPFAM" id="SSF55816">
    <property type="entry name" value="5'-nucleotidase (syn. UDP-sugar hydrolase), C-terminal domain"/>
    <property type="match status" value="1"/>
</dbReference>
<proteinExistence type="inferred from homology"/>
<dbReference type="GO" id="GO:0000166">
    <property type="term" value="F:nucleotide binding"/>
    <property type="evidence" value="ECO:0007669"/>
    <property type="project" value="UniProtKB-KW"/>
</dbReference>
<dbReference type="GO" id="GO:0009166">
    <property type="term" value="P:nucleotide catabolic process"/>
    <property type="evidence" value="ECO:0007669"/>
    <property type="project" value="InterPro"/>
</dbReference>